<evidence type="ECO:0000256" key="1">
    <source>
        <dbReference type="SAM" id="Phobius"/>
    </source>
</evidence>
<keyword evidence="1" id="KW-0472">Membrane</keyword>
<feature type="transmembrane region" description="Helical" evidence="1">
    <location>
        <begin position="34"/>
        <end position="55"/>
    </location>
</feature>
<gene>
    <name evidence="2" type="primary">spoIIIAF</name>
    <name evidence="2" type="ORF">ACFOZ8_29855</name>
</gene>
<comment type="caution">
    <text evidence="2">The sequence shown here is derived from an EMBL/GenBank/DDBJ whole genome shotgun (WGS) entry which is preliminary data.</text>
</comment>
<sequence>MMDWLAGWLRQIIAVVLLAGIVDLLLPNKAMQRYVRLVAGLIILLTILSPIMGVLQGDFGTKLHESFDAWLTSAPDKQYKMPTLQDIQRDAEQMKRKQEDAAAALAEKNLAAAMAEEITKKTGLAVERVKVTLERSGSASEAKLASVAVALIPPEETSSADVSGERPIGEVGAVQPVEIDVNGARATGDDGDEGGTARQEAVEAFSPVDQRRAEAVRQALSDAFGVHPSIVSISGFEPARS</sequence>
<evidence type="ECO:0000313" key="3">
    <source>
        <dbReference type="Proteomes" id="UP001595715"/>
    </source>
</evidence>
<accession>A0ABV8KCQ2</accession>
<dbReference type="EMBL" id="JBHSAM010000036">
    <property type="protein sequence ID" value="MFC4103834.1"/>
    <property type="molecule type" value="Genomic_DNA"/>
</dbReference>
<dbReference type="InterPro" id="IPR014245">
    <property type="entry name" value="Spore_III_AF"/>
</dbReference>
<keyword evidence="3" id="KW-1185">Reference proteome</keyword>
<dbReference type="RefSeq" id="WP_377722397.1">
    <property type="nucleotide sequence ID" value="NZ_JBHSAM010000036.1"/>
</dbReference>
<evidence type="ECO:0000313" key="2">
    <source>
        <dbReference type="EMBL" id="MFC4103834.1"/>
    </source>
</evidence>
<dbReference type="Proteomes" id="UP001595715">
    <property type="component" value="Unassembled WGS sequence"/>
</dbReference>
<keyword evidence="1" id="KW-1133">Transmembrane helix</keyword>
<dbReference type="NCBIfam" id="TIGR02896">
    <property type="entry name" value="spore_III_AF"/>
    <property type="match status" value="1"/>
</dbReference>
<name>A0ABV8KCQ2_9BACL</name>
<feature type="transmembrane region" description="Helical" evidence="1">
    <location>
        <begin position="6"/>
        <end position="27"/>
    </location>
</feature>
<dbReference type="Pfam" id="PF09581">
    <property type="entry name" value="Spore_III_AF"/>
    <property type="match status" value="1"/>
</dbReference>
<organism evidence="2 3">
    <name type="scientific">Paenibacillus xanthanilyticus</name>
    <dbReference type="NCBI Taxonomy" id="1783531"/>
    <lineage>
        <taxon>Bacteria</taxon>
        <taxon>Bacillati</taxon>
        <taxon>Bacillota</taxon>
        <taxon>Bacilli</taxon>
        <taxon>Bacillales</taxon>
        <taxon>Paenibacillaceae</taxon>
        <taxon>Paenibacillus</taxon>
    </lineage>
</organism>
<protein>
    <submittedName>
        <fullName evidence="2">Stage III sporulation protein AF</fullName>
    </submittedName>
</protein>
<proteinExistence type="predicted"/>
<reference evidence="3" key="1">
    <citation type="journal article" date="2019" name="Int. J. Syst. Evol. Microbiol.">
        <title>The Global Catalogue of Microorganisms (GCM) 10K type strain sequencing project: providing services to taxonomists for standard genome sequencing and annotation.</title>
        <authorList>
            <consortium name="The Broad Institute Genomics Platform"/>
            <consortium name="The Broad Institute Genome Sequencing Center for Infectious Disease"/>
            <person name="Wu L."/>
            <person name="Ma J."/>
        </authorList>
    </citation>
    <scope>NUCLEOTIDE SEQUENCE [LARGE SCALE GENOMIC DNA]</scope>
    <source>
        <strain evidence="3">IBRC-M 10987</strain>
    </source>
</reference>
<keyword evidence="1" id="KW-0812">Transmembrane</keyword>